<dbReference type="PANTHER" id="PTHR35891:SF2">
    <property type="entry name" value="THIOL:DISULFIDE INTERCHANGE PROTEIN DSBA"/>
    <property type="match status" value="1"/>
</dbReference>
<keyword evidence="2 7" id="KW-0732">Signal</keyword>
<evidence type="ECO:0000256" key="4">
    <source>
        <dbReference type="ARBA" id="ARBA00023284"/>
    </source>
</evidence>
<dbReference type="OrthoDB" id="9784896at2"/>
<feature type="domain" description="DSBA-like thioredoxin" evidence="8">
    <location>
        <begin position="71"/>
        <end position="198"/>
    </location>
</feature>
<dbReference type="PANTHER" id="PTHR35891">
    <property type="entry name" value="THIOL:DISULFIDE INTERCHANGE PROTEIN DSBA"/>
    <property type="match status" value="1"/>
</dbReference>
<comment type="caution">
    <text evidence="9">The sequence shown here is derived from an EMBL/GenBank/DDBJ whole genome shotgun (WGS) entry which is preliminary data.</text>
</comment>
<gene>
    <name evidence="9" type="ORF">DFP81_108112</name>
</gene>
<dbReference type="Proteomes" id="UP000256542">
    <property type="component" value="Unassembled WGS sequence"/>
</dbReference>
<keyword evidence="10" id="KW-1185">Reference proteome</keyword>
<dbReference type="RefSeq" id="WP_115898235.1">
    <property type="nucleotide sequence ID" value="NZ_QUNG01000008.1"/>
</dbReference>
<dbReference type="GO" id="GO:0016491">
    <property type="term" value="F:oxidoreductase activity"/>
    <property type="evidence" value="ECO:0007669"/>
    <property type="project" value="InterPro"/>
</dbReference>
<organism evidence="9 10">
    <name type="scientific">Marinomonas pollencensis</name>
    <dbReference type="NCBI Taxonomy" id="491954"/>
    <lineage>
        <taxon>Bacteria</taxon>
        <taxon>Pseudomonadati</taxon>
        <taxon>Pseudomonadota</taxon>
        <taxon>Gammaproteobacteria</taxon>
        <taxon>Oceanospirillales</taxon>
        <taxon>Oceanospirillaceae</taxon>
        <taxon>Marinomonas</taxon>
    </lineage>
</organism>
<feature type="disulfide bond" description="Redox-active" evidence="6">
    <location>
        <begin position="54"/>
        <end position="57"/>
    </location>
</feature>
<comment type="subcellular location">
    <subcellularLocation>
        <location evidence="5">Periplasm</location>
    </subcellularLocation>
</comment>
<accession>A0A3E0DMD4</accession>
<dbReference type="CDD" id="cd03019">
    <property type="entry name" value="DsbA_DsbA"/>
    <property type="match status" value="1"/>
</dbReference>
<keyword evidence="3 5" id="KW-1015">Disulfide bond</keyword>
<dbReference type="InterPro" id="IPR036249">
    <property type="entry name" value="Thioredoxin-like_sf"/>
</dbReference>
<dbReference type="InterPro" id="IPR050824">
    <property type="entry name" value="Thiol_disulfide_DsbA"/>
</dbReference>
<evidence type="ECO:0000256" key="3">
    <source>
        <dbReference type="ARBA" id="ARBA00023157"/>
    </source>
</evidence>
<feature type="chain" id="PRO_5017633017" description="Thiol:disulfide interchange protein" evidence="7">
    <location>
        <begin position="21"/>
        <end position="209"/>
    </location>
</feature>
<dbReference type="InterPro" id="IPR023205">
    <property type="entry name" value="DsbA/DsbL"/>
</dbReference>
<evidence type="ECO:0000256" key="6">
    <source>
        <dbReference type="PIRSR" id="PIRSR001488-1"/>
    </source>
</evidence>
<dbReference type="Pfam" id="PF01323">
    <property type="entry name" value="DSBA"/>
    <property type="match status" value="1"/>
</dbReference>
<evidence type="ECO:0000256" key="7">
    <source>
        <dbReference type="SAM" id="SignalP"/>
    </source>
</evidence>
<dbReference type="InterPro" id="IPR001853">
    <property type="entry name" value="DSBA-like_thioredoxin_dom"/>
</dbReference>
<dbReference type="Gene3D" id="3.40.30.10">
    <property type="entry name" value="Glutaredoxin"/>
    <property type="match status" value="1"/>
</dbReference>
<name>A0A3E0DMD4_9GAMM</name>
<keyword evidence="5" id="KW-0574">Periplasm</keyword>
<evidence type="ECO:0000259" key="8">
    <source>
        <dbReference type="Pfam" id="PF01323"/>
    </source>
</evidence>
<sequence>MKKLFSALILTLLIPLTSYAQDYSDGNGYTTIANPVRTDDPSKVEVREVFWFGCPHCYHLEPYTQAWKKTIANNDKVDFNYMPAVFGRNWLAHAKAFYVADLLGIEDKVHDDIYTAIHVKRERLNTEDSLAAFFANYGVSEDEFHKQFNSFAVESRLNQADARIRAYGVRGTPTIVVNGKYLVDASTAGGNENIFNVVNYLIKKEEQNK</sequence>
<dbReference type="AlphaFoldDB" id="A0A3E0DMD4"/>
<proteinExistence type="inferred from homology"/>
<comment type="similarity">
    <text evidence="1">Belongs to the thioredoxin family. DsbA subfamily.</text>
</comment>
<evidence type="ECO:0000313" key="10">
    <source>
        <dbReference type="Proteomes" id="UP000256542"/>
    </source>
</evidence>
<feature type="signal peptide" evidence="7">
    <location>
        <begin position="1"/>
        <end position="20"/>
    </location>
</feature>
<dbReference type="PIRSF" id="PIRSF001488">
    <property type="entry name" value="Tdi_protein"/>
    <property type="match status" value="1"/>
</dbReference>
<keyword evidence="4" id="KW-0676">Redox-active center</keyword>
<evidence type="ECO:0000313" key="9">
    <source>
        <dbReference type="EMBL" id="REG82678.1"/>
    </source>
</evidence>
<protein>
    <recommendedName>
        <fullName evidence="5">Thiol:disulfide interchange protein</fullName>
    </recommendedName>
</protein>
<dbReference type="SUPFAM" id="SSF52833">
    <property type="entry name" value="Thioredoxin-like"/>
    <property type="match status" value="1"/>
</dbReference>
<evidence type="ECO:0000256" key="2">
    <source>
        <dbReference type="ARBA" id="ARBA00022729"/>
    </source>
</evidence>
<dbReference type="EMBL" id="QUNG01000008">
    <property type="protein sequence ID" value="REG82678.1"/>
    <property type="molecule type" value="Genomic_DNA"/>
</dbReference>
<dbReference type="GO" id="GO:0042597">
    <property type="term" value="C:periplasmic space"/>
    <property type="evidence" value="ECO:0007669"/>
    <property type="project" value="UniProtKB-SubCell"/>
</dbReference>
<evidence type="ECO:0000256" key="5">
    <source>
        <dbReference type="PIRNR" id="PIRNR001488"/>
    </source>
</evidence>
<evidence type="ECO:0000256" key="1">
    <source>
        <dbReference type="ARBA" id="ARBA00005791"/>
    </source>
</evidence>
<reference evidence="9 10" key="1">
    <citation type="submission" date="2018-08" db="EMBL/GenBank/DDBJ databases">
        <title>Genomic Encyclopedia of Type Strains, Phase III (KMG-III): the genomes of soil and plant-associated and newly described type strains.</title>
        <authorList>
            <person name="Whitman W."/>
        </authorList>
    </citation>
    <scope>NUCLEOTIDE SEQUENCE [LARGE SCALE GENOMIC DNA]</scope>
    <source>
        <strain evidence="9 10">CECT 7375</strain>
    </source>
</reference>